<evidence type="ECO:0000313" key="2">
    <source>
        <dbReference type="Proteomes" id="UP001595912"/>
    </source>
</evidence>
<evidence type="ECO:0000313" key="1">
    <source>
        <dbReference type="EMBL" id="MFC5002712.1"/>
    </source>
</evidence>
<comment type="caution">
    <text evidence="1">The sequence shown here is derived from an EMBL/GenBank/DDBJ whole genome shotgun (WGS) entry which is preliminary data.</text>
</comment>
<dbReference type="Proteomes" id="UP001595912">
    <property type="component" value="Unassembled WGS sequence"/>
</dbReference>
<protein>
    <submittedName>
        <fullName evidence="1">Acyl carrier protein</fullName>
    </submittedName>
</protein>
<accession>A0ABV9W223</accession>
<gene>
    <name evidence="1" type="ORF">ACFPIJ_33405</name>
</gene>
<name>A0ABV9W223_9ACTN</name>
<organism evidence="1 2">
    <name type="scientific">Dactylosporangium cerinum</name>
    <dbReference type="NCBI Taxonomy" id="1434730"/>
    <lineage>
        <taxon>Bacteria</taxon>
        <taxon>Bacillati</taxon>
        <taxon>Actinomycetota</taxon>
        <taxon>Actinomycetes</taxon>
        <taxon>Micromonosporales</taxon>
        <taxon>Micromonosporaceae</taxon>
        <taxon>Dactylosporangium</taxon>
    </lineage>
</organism>
<proteinExistence type="predicted"/>
<dbReference type="EMBL" id="JBHSIU010000042">
    <property type="protein sequence ID" value="MFC5002712.1"/>
    <property type="molecule type" value="Genomic_DNA"/>
</dbReference>
<dbReference type="Gene3D" id="1.10.1200.10">
    <property type="entry name" value="ACP-like"/>
    <property type="match status" value="1"/>
</dbReference>
<reference evidence="2" key="1">
    <citation type="journal article" date="2019" name="Int. J. Syst. Evol. Microbiol.">
        <title>The Global Catalogue of Microorganisms (GCM) 10K type strain sequencing project: providing services to taxonomists for standard genome sequencing and annotation.</title>
        <authorList>
            <consortium name="The Broad Institute Genomics Platform"/>
            <consortium name="The Broad Institute Genome Sequencing Center for Infectious Disease"/>
            <person name="Wu L."/>
            <person name="Ma J."/>
        </authorList>
    </citation>
    <scope>NUCLEOTIDE SEQUENCE [LARGE SCALE GENOMIC DNA]</scope>
    <source>
        <strain evidence="2">CGMCC 4.7152</strain>
    </source>
</reference>
<dbReference type="InterPro" id="IPR036736">
    <property type="entry name" value="ACP-like_sf"/>
</dbReference>
<keyword evidence="2" id="KW-1185">Reference proteome</keyword>
<sequence>MSAAVDPVVGGVHAEAMDCIQVNLAVLADLTHGRGAHLRLGAPLRLRWRTGSSGLPSVEPSLDEHLEDARLLLGLRPSRRFTGVPGSDVPDVLRPDGHTYLVADAFALPWTPYRGRRHMSHSFLVAPTGGGHDGYEVIDAYHNDTQWGRARPGSHRISAADLVAALASGAQQVLWIDAGPLPAAVPPGGSVDGAAVEEYLRPYRAAAGELEAVDELTLQTWLLARSRRLHSAYLAAAGATGTEAVAGHLDGWSAIVEQTYLALRRVQRGQPAPADLVERLARQLHADLDVFTQQPVPVPVPAPQQSPVGRQPAGSRVADPNWPAFAALVGGVLGVSPDHLEHITSLETVPTWSSLRLVEIVEGLERRFGVRFSGDDLLPEHVRDVDHLLALLGPAGASVLEPEELIR</sequence>
<dbReference type="SUPFAM" id="SSF47336">
    <property type="entry name" value="ACP-like"/>
    <property type="match status" value="1"/>
</dbReference>
<dbReference type="RefSeq" id="WP_380121055.1">
    <property type="nucleotide sequence ID" value="NZ_JBHSIU010000042.1"/>
</dbReference>